<dbReference type="Gene3D" id="3.30.420.40">
    <property type="match status" value="2"/>
</dbReference>
<dbReference type="SMR" id="A3LP52"/>
<dbReference type="SMART" id="SM00268">
    <property type="entry name" value="ACTIN"/>
    <property type="match status" value="1"/>
</dbReference>
<dbReference type="Pfam" id="PF00022">
    <property type="entry name" value="Actin"/>
    <property type="match status" value="1"/>
</dbReference>
<dbReference type="RefSeq" id="XP_001382464.1">
    <property type="nucleotide sequence ID" value="XM_001382427.1"/>
</dbReference>
<evidence type="ECO:0000256" key="1">
    <source>
        <dbReference type="RuleBase" id="RU000487"/>
    </source>
</evidence>
<name>A3LP52_PICST</name>
<dbReference type="Gene3D" id="3.90.640.60">
    <property type="match status" value="1"/>
</dbReference>
<protein>
    <submittedName>
        <fullName evidence="2">Actin-like protein ARP9 (Chromatin structure remodeling complex protein ARP9) (SWI/SNF complex component ARP9)</fullName>
    </submittedName>
</protein>
<dbReference type="Proteomes" id="UP000002258">
    <property type="component" value="Chromosome 2"/>
</dbReference>
<sequence>MPLYKEENFLVVHPGSEHTLFSFGLQDSLAPPQYKIPSVAYQNPTTKEYKSKRDENDTDFVEIHPIHNSKVVDLPAFNYLLKIILQSVITKNPIVTINQIPLLLIVPSLTWSRSDIECITKYVIESLEFTAFNILDLSLSSTFGVGSSTNSVVVNVGHNNIQVVPVVGYQTVKFAGKYLTGVGGITLNEEIKKTLPNFTDAQVEDLKISGIYEVLTDHESSFYSFADLESKQEDDEFDVAKIVASDDKGAIINGEVEDEKPNKELERNFFVDSKSGEKIYVGKERFQSAAKLVEVVTDAIYNSLALIPDFEKRQDCYDNIILVGSTFKIPGLKEAVLVRLSEKYLISEPGESTGSAKDSNGINVTLARYQQAEDSVDGETNSNLAQVPSAIKLAKYPDYFPEWKKPKERGGSWEDVFFLGGEIYSKQIFSNNSNHGRELFIDSEVYEERGPQSIWDVTI</sequence>
<dbReference type="GO" id="GO:0016514">
    <property type="term" value="C:SWI/SNF complex"/>
    <property type="evidence" value="ECO:0007669"/>
    <property type="project" value="EnsemblFungi"/>
</dbReference>
<dbReference type="eggNOG" id="KOG0676">
    <property type="taxonomic scope" value="Eukaryota"/>
</dbReference>
<dbReference type="OMA" id="RYIFEKT"/>
<dbReference type="InterPro" id="IPR043129">
    <property type="entry name" value="ATPase_NBD"/>
</dbReference>
<keyword evidence="3" id="KW-1185">Reference proteome</keyword>
<dbReference type="SUPFAM" id="SSF53067">
    <property type="entry name" value="Actin-like ATPase domain"/>
    <property type="match status" value="2"/>
</dbReference>
<dbReference type="EMBL" id="CP000496">
    <property type="protein sequence ID" value="ABN64435.1"/>
    <property type="molecule type" value="Genomic_DNA"/>
</dbReference>
<dbReference type="GO" id="GO:0006368">
    <property type="term" value="P:transcription elongation by RNA polymerase II"/>
    <property type="evidence" value="ECO:0007669"/>
    <property type="project" value="EnsemblFungi"/>
</dbReference>
<gene>
    <name evidence="2" type="primary">ARP9</name>
    <name evidence="2" type="ORF">PICST_29824</name>
</gene>
<dbReference type="PANTHER" id="PTHR11937">
    <property type="entry name" value="ACTIN"/>
    <property type="match status" value="1"/>
</dbReference>
<reference evidence="2 3" key="1">
    <citation type="journal article" date="2007" name="Nat. Biotechnol.">
        <title>Genome sequence of the lignocellulose-bioconverting and xylose-fermenting yeast Pichia stipitis.</title>
        <authorList>
            <person name="Jeffries T.W."/>
            <person name="Grigoriev I.V."/>
            <person name="Grimwood J."/>
            <person name="Laplaza J.M."/>
            <person name="Aerts A."/>
            <person name="Salamov A."/>
            <person name="Schmutz J."/>
            <person name="Lindquist E."/>
            <person name="Dehal P."/>
            <person name="Shapiro H."/>
            <person name="Jin Y.S."/>
            <person name="Passoth V."/>
            <person name="Richardson P.M."/>
        </authorList>
    </citation>
    <scope>NUCLEOTIDE SEQUENCE [LARGE SCALE GENOMIC DNA]</scope>
    <source>
        <strain evidence="3">ATCC 58785 / CBS 6054 / NBRC 10063 / NRRL Y-11545</strain>
    </source>
</reference>
<dbReference type="OrthoDB" id="74201at2759"/>
<organism evidence="2 3">
    <name type="scientific">Scheffersomyces stipitis (strain ATCC 58785 / CBS 6054 / NBRC 10063 / NRRL Y-11545)</name>
    <name type="common">Yeast</name>
    <name type="synonym">Pichia stipitis</name>
    <dbReference type="NCBI Taxonomy" id="322104"/>
    <lineage>
        <taxon>Eukaryota</taxon>
        <taxon>Fungi</taxon>
        <taxon>Dikarya</taxon>
        <taxon>Ascomycota</taxon>
        <taxon>Saccharomycotina</taxon>
        <taxon>Pichiomycetes</taxon>
        <taxon>Debaryomycetaceae</taxon>
        <taxon>Scheffersomyces</taxon>
    </lineage>
</organism>
<dbReference type="GO" id="GO:0045944">
    <property type="term" value="P:positive regulation of transcription by RNA polymerase II"/>
    <property type="evidence" value="ECO:0007669"/>
    <property type="project" value="EnsemblFungi"/>
</dbReference>
<dbReference type="GO" id="GO:0016586">
    <property type="term" value="C:RSC-type complex"/>
    <property type="evidence" value="ECO:0007669"/>
    <property type="project" value="EnsemblFungi"/>
</dbReference>
<dbReference type="HOGENOM" id="CLU_052064_0_0_1"/>
<dbReference type="InterPro" id="IPR004000">
    <property type="entry name" value="Actin"/>
</dbReference>
<accession>A3LP52</accession>
<evidence type="ECO:0000313" key="3">
    <source>
        <dbReference type="Proteomes" id="UP000002258"/>
    </source>
</evidence>
<dbReference type="AlphaFoldDB" id="A3LP52"/>
<dbReference type="GO" id="GO:0006337">
    <property type="term" value="P:nucleosome disassembly"/>
    <property type="evidence" value="ECO:0007669"/>
    <property type="project" value="EnsemblFungi"/>
</dbReference>
<evidence type="ECO:0000313" key="2">
    <source>
        <dbReference type="EMBL" id="ABN64435.1"/>
    </source>
</evidence>
<comment type="similarity">
    <text evidence="1">Belongs to the actin family.</text>
</comment>
<dbReference type="KEGG" id="pic:PICST_29824"/>
<dbReference type="STRING" id="322104.A3LP52"/>
<dbReference type="FunCoup" id="A3LP52">
    <property type="interactions" value="457"/>
</dbReference>
<dbReference type="GeneID" id="4837228"/>
<proteinExistence type="inferred from homology"/>
<dbReference type="InParanoid" id="A3LP52"/>
<dbReference type="GO" id="GO:0005198">
    <property type="term" value="F:structural molecule activity"/>
    <property type="evidence" value="ECO:0007669"/>
    <property type="project" value="EnsemblFungi"/>
</dbReference>